<dbReference type="PANTHER" id="PTHR33991">
    <property type="entry name" value="DNA REPAIR PROTEIN RECO"/>
    <property type="match status" value="1"/>
</dbReference>
<comment type="function">
    <text evidence="4">Involved in DNA repair and RecF pathway recombination.</text>
</comment>
<dbReference type="Pfam" id="PF02565">
    <property type="entry name" value="RecO_C"/>
    <property type="match status" value="1"/>
</dbReference>
<dbReference type="EMBL" id="GL945017">
    <property type="protein sequence ID" value="EGN55893.1"/>
    <property type="molecule type" value="Genomic_DNA"/>
</dbReference>
<keyword evidence="7" id="KW-1185">Reference proteome</keyword>
<proteinExistence type="inferred from homology"/>
<organism evidence="6 7">
    <name type="scientific">Hallella multisaccharivorax DSM 17128</name>
    <dbReference type="NCBI Taxonomy" id="688246"/>
    <lineage>
        <taxon>Bacteria</taxon>
        <taxon>Pseudomonadati</taxon>
        <taxon>Bacteroidota</taxon>
        <taxon>Bacteroidia</taxon>
        <taxon>Bacteroidales</taxon>
        <taxon>Prevotellaceae</taxon>
        <taxon>Hallella</taxon>
    </lineage>
</organism>
<dbReference type="RefSeq" id="WP_007572722.1">
    <property type="nucleotide sequence ID" value="NZ_BPTS01000001.1"/>
</dbReference>
<dbReference type="GO" id="GO:0006310">
    <property type="term" value="P:DNA recombination"/>
    <property type="evidence" value="ECO:0007669"/>
    <property type="project" value="UniProtKB-UniRule"/>
</dbReference>
<dbReference type="InterPro" id="IPR012340">
    <property type="entry name" value="NA-bd_OB-fold"/>
</dbReference>
<dbReference type="GO" id="GO:0043590">
    <property type="term" value="C:bacterial nucleoid"/>
    <property type="evidence" value="ECO:0007669"/>
    <property type="project" value="TreeGrafter"/>
</dbReference>
<dbReference type="SUPFAM" id="SSF50249">
    <property type="entry name" value="Nucleic acid-binding proteins"/>
    <property type="match status" value="1"/>
</dbReference>
<dbReference type="AlphaFoldDB" id="F8NB75"/>
<evidence type="ECO:0000259" key="5">
    <source>
        <dbReference type="Pfam" id="PF11967"/>
    </source>
</evidence>
<sequence>MEIKTRLIVLRTVKYGDSRLIVDALTAEAGRVSFITSLSRTGRGKAKVQFFQPLSILDVVYDDRKGKGLPHFKDIRLAFPYVSIPFSPVKLSICLFLAEFLTYASRGENNNDHLAAFVENSLRWLDGASANYANFHLVFMMRVSLFIGFYPNMEGYSDGSWFDLRDSCFSPVCPPHPDYLSPADASRVRVLLRMTFENMHLFRMNREERNKCVEVIMMYYRLHVPDFPELRSLEVLKTLF</sequence>
<dbReference type="STRING" id="688246.Premu_0411"/>
<dbReference type="HAMAP" id="MF_00201">
    <property type="entry name" value="RecO"/>
    <property type="match status" value="1"/>
</dbReference>
<evidence type="ECO:0000256" key="3">
    <source>
        <dbReference type="ARBA" id="ARBA00023204"/>
    </source>
</evidence>
<evidence type="ECO:0000256" key="4">
    <source>
        <dbReference type="HAMAP-Rule" id="MF_00201"/>
    </source>
</evidence>
<dbReference type="HOGENOM" id="CLU_087596_0_0_10"/>
<dbReference type="InterPro" id="IPR003717">
    <property type="entry name" value="RecO"/>
</dbReference>
<evidence type="ECO:0000256" key="2">
    <source>
        <dbReference type="ARBA" id="ARBA00023172"/>
    </source>
</evidence>
<comment type="similarity">
    <text evidence="4">Belongs to the RecO family.</text>
</comment>
<name>F8NB75_9BACT</name>
<dbReference type="OrthoDB" id="9789152at2"/>
<keyword evidence="3 4" id="KW-0234">DNA repair</keyword>
<dbReference type="SUPFAM" id="SSF57863">
    <property type="entry name" value="ArfGap/RecO-like zinc finger"/>
    <property type="match status" value="1"/>
</dbReference>
<keyword evidence="1 4" id="KW-0227">DNA damage</keyword>
<dbReference type="InterPro" id="IPR037278">
    <property type="entry name" value="ARFGAP/RecO"/>
</dbReference>
<evidence type="ECO:0000313" key="7">
    <source>
        <dbReference type="Proteomes" id="UP000002772"/>
    </source>
</evidence>
<feature type="domain" description="DNA replication/recombination mediator RecO N-terminal" evidence="5">
    <location>
        <begin position="1"/>
        <end position="78"/>
    </location>
</feature>
<gene>
    <name evidence="4" type="primary">recO</name>
    <name evidence="6" type="ORF">Premu_0411</name>
</gene>
<dbReference type="Gene3D" id="2.40.50.140">
    <property type="entry name" value="Nucleic acid-binding proteins"/>
    <property type="match status" value="1"/>
</dbReference>
<dbReference type="InterPro" id="IPR022572">
    <property type="entry name" value="DNA_rep/recomb_RecO_N"/>
</dbReference>
<evidence type="ECO:0000256" key="1">
    <source>
        <dbReference type="ARBA" id="ARBA00022763"/>
    </source>
</evidence>
<dbReference type="PANTHER" id="PTHR33991:SF1">
    <property type="entry name" value="DNA REPAIR PROTEIN RECO"/>
    <property type="match status" value="1"/>
</dbReference>
<reference evidence="7" key="1">
    <citation type="journal article" date="2011" name="Stand. Genomic Sci.">
        <title>Non-contiguous finished genome sequence of the opportunistic oral pathogen Prevotella multisaccharivorax type strain (PPPA20).</title>
        <authorList>
            <person name="Pati A."/>
            <person name="Gronow S."/>
            <person name="Lu M."/>
            <person name="Lapidus A."/>
            <person name="Nolan M."/>
            <person name="Lucas S."/>
            <person name="Hammon N."/>
            <person name="Deshpande S."/>
            <person name="Cheng J.F."/>
            <person name="Tapia R."/>
            <person name="Han C."/>
            <person name="Goodwin L."/>
            <person name="Pitluck S."/>
            <person name="Liolios K."/>
            <person name="Pagani I."/>
            <person name="Mavromatis K."/>
            <person name="Mikhailova N."/>
            <person name="Huntemann M."/>
            <person name="Chen A."/>
            <person name="Palaniappan K."/>
            <person name="Land M."/>
            <person name="Hauser L."/>
            <person name="Detter J.C."/>
            <person name="Brambilla E.M."/>
            <person name="Rohde M."/>
            <person name="Goker M."/>
            <person name="Woyke T."/>
            <person name="Bristow J."/>
            <person name="Eisen J.A."/>
            <person name="Markowitz V."/>
            <person name="Hugenholtz P."/>
            <person name="Kyrpides N.C."/>
            <person name="Klenk H.P."/>
            <person name="Ivanova N."/>
        </authorList>
    </citation>
    <scope>NUCLEOTIDE SEQUENCE [LARGE SCALE GENOMIC DNA]</scope>
    <source>
        <strain evidence="7">DSM 17128</strain>
    </source>
</reference>
<dbReference type="GO" id="GO:0006302">
    <property type="term" value="P:double-strand break repair"/>
    <property type="evidence" value="ECO:0007669"/>
    <property type="project" value="TreeGrafter"/>
</dbReference>
<dbReference type="Pfam" id="PF11967">
    <property type="entry name" value="RecO_N"/>
    <property type="match status" value="1"/>
</dbReference>
<accession>F8NB75</accession>
<evidence type="ECO:0000313" key="6">
    <source>
        <dbReference type="EMBL" id="EGN55893.1"/>
    </source>
</evidence>
<dbReference type="Proteomes" id="UP000002772">
    <property type="component" value="Unassembled WGS sequence"/>
</dbReference>
<protein>
    <recommendedName>
        <fullName evidence="4">DNA repair protein RecO</fullName>
    </recommendedName>
    <alternativeName>
        <fullName evidence="4">Recombination protein O</fullName>
    </alternativeName>
</protein>
<keyword evidence="2 4" id="KW-0233">DNA recombination</keyword>
<dbReference type="eggNOG" id="COG1381">
    <property type="taxonomic scope" value="Bacteria"/>
</dbReference>